<dbReference type="PROSITE" id="PS00092">
    <property type="entry name" value="N6_MTASE"/>
    <property type="match status" value="1"/>
</dbReference>
<dbReference type="Pfam" id="PF02384">
    <property type="entry name" value="N6_Mtase"/>
    <property type="match status" value="1"/>
</dbReference>
<dbReference type="InterPro" id="IPR003356">
    <property type="entry name" value="DNA_methylase_A-5"/>
</dbReference>
<evidence type="ECO:0000313" key="10">
    <source>
        <dbReference type="Proteomes" id="UP000220907"/>
    </source>
</evidence>
<evidence type="ECO:0000256" key="5">
    <source>
        <dbReference type="ARBA" id="ARBA00022691"/>
    </source>
</evidence>
<accession>A0AAX0RIW7</accession>
<dbReference type="GO" id="GO:0008170">
    <property type="term" value="F:N-methyltransferase activity"/>
    <property type="evidence" value="ECO:0007669"/>
    <property type="project" value="InterPro"/>
</dbReference>
<dbReference type="SUPFAM" id="SSF53335">
    <property type="entry name" value="S-adenosyl-L-methionine-dependent methyltransferases"/>
    <property type="match status" value="1"/>
</dbReference>
<dbReference type="Proteomes" id="UP000220907">
    <property type="component" value="Unassembled WGS sequence"/>
</dbReference>
<comment type="catalytic activity">
    <reaction evidence="7">
        <text>a 2'-deoxyadenosine in DNA + S-adenosyl-L-methionine = an N(6)-methyl-2'-deoxyadenosine in DNA + S-adenosyl-L-homocysteine + H(+)</text>
        <dbReference type="Rhea" id="RHEA:15197"/>
        <dbReference type="Rhea" id="RHEA-COMP:12418"/>
        <dbReference type="Rhea" id="RHEA-COMP:12419"/>
        <dbReference type="ChEBI" id="CHEBI:15378"/>
        <dbReference type="ChEBI" id="CHEBI:57856"/>
        <dbReference type="ChEBI" id="CHEBI:59789"/>
        <dbReference type="ChEBI" id="CHEBI:90615"/>
        <dbReference type="ChEBI" id="CHEBI:90616"/>
        <dbReference type="EC" id="2.1.1.72"/>
    </reaction>
</comment>
<reference evidence="9 10" key="1">
    <citation type="journal article" date="2017" name="Gut Pathog.">
        <title>Phylogenomics of Colombian Helicobacter pylori isolates.</title>
        <authorList>
            <person name="Gutierrez-Escobar A.J."/>
            <person name="Trujillo E."/>
            <person name="Acevedo O."/>
            <person name="Bravo M.M."/>
        </authorList>
    </citation>
    <scope>NUCLEOTIDE SEQUENCE [LARGE SCALE GENOMIC DNA]</scope>
    <source>
        <strain evidence="9 10">22151</strain>
    </source>
</reference>
<dbReference type="InterPro" id="IPR029063">
    <property type="entry name" value="SAM-dependent_MTases_sf"/>
</dbReference>
<dbReference type="InterPro" id="IPR002052">
    <property type="entry name" value="DNA_methylase_N6_adenine_CS"/>
</dbReference>
<dbReference type="Gene3D" id="3.40.50.150">
    <property type="entry name" value="Vaccinia Virus protein VP39"/>
    <property type="match status" value="1"/>
</dbReference>
<dbReference type="GO" id="GO:0009007">
    <property type="term" value="F:site-specific DNA-methyltransferase (adenine-specific) activity"/>
    <property type="evidence" value="ECO:0007669"/>
    <property type="project" value="UniProtKB-EC"/>
</dbReference>
<keyword evidence="4" id="KW-0808">Transferase</keyword>
<dbReference type="EMBL" id="MBGX01000013">
    <property type="protein sequence ID" value="PDW47269.1"/>
    <property type="molecule type" value="Genomic_DNA"/>
</dbReference>
<evidence type="ECO:0000256" key="7">
    <source>
        <dbReference type="ARBA" id="ARBA00047942"/>
    </source>
</evidence>
<evidence type="ECO:0000256" key="4">
    <source>
        <dbReference type="ARBA" id="ARBA00022679"/>
    </source>
</evidence>
<keyword evidence="6" id="KW-0680">Restriction system</keyword>
<dbReference type="RefSeq" id="WP_097711430.1">
    <property type="nucleotide sequence ID" value="NZ_MBGX01000013.1"/>
</dbReference>
<feature type="domain" description="DNA methylase adenine-specific" evidence="8">
    <location>
        <begin position="184"/>
        <end position="504"/>
    </location>
</feature>
<evidence type="ECO:0000256" key="3">
    <source>
        <dbReference type="ARBA" id="ARBA00022603"/>
    </source>
</evidence>
<dbReference type="AlphaFoldDB" id="A0AAX0RIW7"/>
<comment type="similarity">
    <text evidence="1">Belongs to the N(4)/N(6)-methyltransferase family.</text>
</comment>
<evidence type="ECO:0000256" key="2">
    <source>
        <dbReference type="ARBA" id="ARBA00011900"/>
    </source>
</evidence>
<dbReference type="GO" id="GO:0032259">
    <property type="term" value="P:methylation"/>
    <property type="evidence" value="ECO:0007669"/>
    <property type="project" value="UniProtKB-KW"/>
</dbReference>
<dbReference type="EC" id="2.1.1.72" evidence="2"/>
<name>A0AAX0RIW7_HELPX</name>
<sequence length="546" mass="62545">MPNNALLQIKQDTLSLIDDLKVICTSFGLGNDGNEYKIITQCFLYKFLCDKFEFLFEQEFPNQTIQDYKDFNEEEKEDFFLTLSDKKLPKLSYDELLSYLFEKHFNDNDLHLKLDTIFNRISSNNAELFNTKSTDETNIALFESISQYINEESKRANFTRVLLDKLKNFDFKQAFLNLQNQQGYDFFAPIFEYLLKDYNNAGGGKYAEYYTPLSIASIIAKLLVNEPTQSVKIYDPSAGTGTLLMALAHQIGTDSCTLYAQDISQKSLRMLKLNLILNDLTHSLRYAIEGNTLTNPYHSKDDRGNEIKMDYIVSNPPFKLDFSNEHAEISQNKNDFFLGVPNIPKNDKSKMPIYTLFFQHCLNMLNPKGKGAIVVPTGFISAKSGIENKIVRHLVDERLVYGVICMPSQVFANTGTNVSIIFFQKTPSTKEVVLIDASKLGEEYTENKNKKIRLRGSDIGLILETFQNKAPKADFCTLVSFDEIIEKNYSLNPGQYFTIEDTSEKISQAEFENLMQQYSSELTSLFDESQSLQQEILETLKGVRFE</sequence>
<dbReference type="GO" id="GO:0003677">
    <property type="term" value="F:DNA binding"/>
    <property type="evidence" value="ECO:0007669"/>
    <property type="project" value="InterPro"/>
</dbReference>
<keyword evidence="3 9" id="KW-0489">Methyltransferase</keyword>
<evidence type="ECO:0000313" key="9">
    <source>
        <dbReference type="EMBL" id="PDW47269.1"/>
    </source>
</evidence>
<evidence type="ECO:0000256" key="1">
    <source>
        <dbReference type="ARBA" id="ARBA00006594"/>
    </source>
</evidence>
<gene>
    <name evidence="9" type="ORF">BB432_02780</name>
</gene>
<dbReference type="InterPro" id="IPR051537">
    <property type="entry name" value="DNA_Adenine_Mtase"/>
</dbReference>
<dbReference type="PANTHER" id="PTHR42933:SF1">
    <property type="entry name" value="SITE-SPECIFIC DNA-METHYLTRANSFERASE (ADENINE-SPECIFIC)"/>
    <property type="match status" value="1"/>
</dbReference>
<comment type="caution">
    <text evidence="9">The sequence shown here is derived from an EMBL/GenBank/DDBJ whole genome shotgun (WGS) entry which is preliminary data.</text>
</comment>
<keyword evidence="5" id="KW-0949">S-adenosyl-L-methionine</keyword>
<dbReference type="PANTHER" id="PTHR42933">
    <property type="entry name" value="SLR6095 PROTEIN"/>
    <property type="match status" value="1"/>
</dbReference>
<evidence type="ECO:0000259" key="8">
    <source>
        <dbReference type="Pfam" id="PF02384"/>
    </source>
</evidence>
<protein>
    <recommendedName>
        <fullName evidence="2">site-specific DNA-methyltransferase (adenine-specific)</fullName>
        <ecNumber evidence="2">2.1.1.72</ecNumber>
    </recommendedName>
</protein>
<proteinExistence type="inferred from homology"/>
<evidence type="ECO:0000256" key="6">
    <source>
        <dbReference type="ARBA" id="ARBA00022747"/>
    </source>
</evidence>
<dbReference type="GO" id="GO:0009307">
    <property type="term" value="P:DNA restriction-modification system"/>
    <property type="evidence" value="ECO:0007669"/>
    <property type="project" value="UniProtKB-KW"/>
</dbReference>
<organism evidence="9 10">
    <name type="scientific">Helicobacter pylori</name>
    <name type="common">Campylobacter pylori</name>
    <dbReference type="NCBI Taxonomy" id="210"/>
    <lineage>
        <taxon>Bacteria</taxon>
        <taxon>Pseudomonadati</taxon>
        <taxon>Campylobacterota</taxon>
        <taxon>Epsilonproteobacteria</taxon>
        <taxon>Campylobacterales</taxon>
        <taxon>Helicobacteraceae</taxon>
        <taxon>Helicobacter</taxon>
    </lineage>
</organism>
<dbReference type="PRINTS" id="PR00507">
    <property type="entry name" value="N12N6MTFRASE"/>
</dbReference>